<evidence type="ECO:0000313" key="16">
    <source>
        <dbReference type="EMBL" id="QWT50481.1"/>
    </source>
</evidence>
<evidence type="ECO:0000256" key="6">
    <source>
        <dbReference type="ARBA" id="ARBA00022485"/>
    </source>
</evidence>
<evidence type="ECO:0000256" key="13">
    <source>
        <dbReference type="ARBA" id="ARBA00030926"/>
    </source>
</evidence>
<keyword evidence="12" id="KW-0456">Lyase</keyword>
<evidence type="ECO:0000256" key="5">
    <source>
        <dbReference type="ARBA" id="ARBA00021702"/>
    </source>
</evidence>
<reference evidence="16" key="1">
    <citation type="submission" date="2020-11" db="EMBL/GenBank/DDBJ databases">
        <title>Azospira inquinata sp. nov.</title>
        <authorList>
            <person name="Moe W.M."/>
            <person name="Mikes M.C."/>
        </authorList>
    </citation>
    <scope>NUCLEOTIDE SEQUENCE</scope>
    <source>
        <strain evidence="16">Azo-3</strain>
    </source>
</reference>
<dbReference type="InterPro" id="IPR013785">
    <property type="entry name" value="Aldolase_TIM"/>
</dbReference>
<name>A0A975SQ36_9RHOO</name>
<evidence type="ECO:0000256" key="3">
    <source>
        <dbReference type="ARBA" id="ARBA00005155"/>
    </source>
</evidence>
<dbReference type="SFLD" id="SFLDG01068">
    <property type="entry name" value="FeMo_cofactor_biosynthesis_pro"/>
    <property type="match status" value="1"/>
</dbReference>
<organism evidence="16 17">
    <name type="scientific">Azospira inquinata</name>
    <dbReference type="NCBI Taxonomy" id="2785627"/>
    <lineage>
        <taxon>Bacteria</taxon>
        <taxon>Pseudomonadati</taxon>
        <taxon>Pseudomonadota</taxon>
        <taxon>Betaproteobacteria</taxon>
        <taxon>Rhodocyclales</taxon>
        <taxon>Rhodocyclaceae</taxon>
        <taxon>Azospira</taxon>
    </lineage>
</organism>
<protein>
    <recommendedName>
        <fullName evidence="5">FeMo cofactor biosynthesis protein NifB</fullName>
    </recommendedName>
    <alternativeName>
        <fullName evidence="14">Nitrogenase cofactor maturase NifB</fullName>
    </alternativeName>
    <alternativeName>
        <fullName evidence="13">Radical SAM assemblase NifB</fullName>
    </alternativeName>
</protein>
<keyword evidence="6" id="KW-0004">4Fe-4S</keyword>
<dbReference type="InterPro" id="IPR005980">
    <property type="entry name" value="Nase_CF_NifB"/>
</dbReference>
<evidence type="ECO:0000256" key="12">
    <source>
        <dbReference type="ARBA" id="ARBA00023239"/>
    </source>
</evidence>
<comment type="pathway">
    <text evidence="3">Cofactor biosynthesis; Fe-Mo cofactor biosynthesis.</text>
</comment>
<dbReference type="GO" id="GO:0016829">
    <property type="term" value="F:lyase activity"/>
    <property type="evidence" value="ECO:0007669"/>
    <property type="project" value="UniProtKB-KW"/>
</dbReference>
<dbReference type="Gene3D" id="3.30.420.130">
    <property type="entry name" value="Dinitrogenase iron-molybdenum cofactor biosynthesis domain"/>
    <property type="match status" value="1"/>
</dbReference>
<dbReference type="InterPro" id="IPR007197">
    <property type="entry name" value="rSAM"/>
</dbReference>
<dbReference type="InterPro" id="IPR036105">
    <property type="entry name" value="DiNase_FeMo-co_biosyn_sf"/>
</dbReference>
<evidence type="ECO:0000256" key="1">
    <source>
        <dbReference type="ARBA" id="ARBA00001966"/>
    </source>
</evidence>
<dbReference type="NCBIfam" id="TIGR01290">
    <property type="entry name" value="nifB"/>
    <property type="match status" value="1"/>
</dbReference>
<dbReference type="InterPro" id="IPR058240">
    <property type="entry name" value="rSAM_sf"/>
</dbReference>
<evidence type="ECO:0000256" key="11">
    <source>
        <dbReference type="ARBA" id="ARBA00023231"/>
    </source>
</evidence>
<dbReference type="SUPFAM" id="SSF53146">
    <property type="entry name" value="Nitrogenase accessory factor-like"/>
    <property type="match status" value="1"/>
</dbReference>
<evidence type="ECO:0000256" key="2">
    <source>
        <dbReference type="ARBA" id="ARBA00003522"/>
    </source>
</evidence>
<comment type="function">
    <text evidence="2">Involved in the biosynthesis of the iron-molybdenum cofactor (FeMo-co or M-cluster) found in the dinitrogenase enzyme of the nitrogenase complex in nitrogen-fixing microorganisms. NifB catalyzes the crucial step of radical SAM-dependent carbide insertion that occurs concomitant with the insertion of a 9th sulfur and the rearrangement/coupling of two [4Fe-4S] clusters into a [8Fe-9S-C] cluster, the precursor to the M-cluster.</text>
</comment>
<dbReference type="Gene3D" id="3.20.20.70">
    <property type="entry name" value="Aldolase class I"/>
    <property type="match status" value="1"/>
</dbReference>
<dbReference type="CDD" id="cd00852">
    <property type="entry name" value="NifB"/>
    <property type="match status" value="1"/>
</dbReference>
<dbReference type="CDD" id="cd01335">
    <property type="entry name" value="Radical_SAM"/>
    <property type="match status" value="1"/>
</dbReference>
<dbReference type="GO" id="GO:0051539">
    <property type="term" value="F:4 iron, 4 sulfur cluster binding"/>
    <property type="evidence" value="ECO:0007669"/>
    <property type="project" value="UniProtKB-KW"/>
</dbReference>
<dbReference type="SFLD" id="SFLDG01067">
    <property type="entry name" value="SPASM/twitch_domain_containing"/>
    <property type="match status" value="1"/>
</dbReference>
<comment type="cofactor">
    <cofactor evidence="1">
        <name>[4Fe-4S] cluster</name>
        <dbReference type="ChEBI" id="CHEBI:49883"/>
    </cofactor>
</comment>
<keyword evidence="10" id="KW-0411">Iron-sulfur</keyword>
<dbReference type="Proteomes" id="UP000683428">
    <property type="component" value="Chromosome"/>
</dbReference>
<keyword evidence="17" id="KW-1185">Reference proteome</keyword>
<keyword evidence="8" id="KW-0479">Metal-binding</keyword>
<evidence type="ECO:0000313" key="17">
    <source>
        <dbReference type="Proteomes" id="UP000683428"/>
    </source>
</evidence>
<dbReference type="InterPro" id="IPR034165">
    <property type="entry name" value="NifB_C"/>
</dbReference>
<dbReference type="EMBL" id="CP064782">
    <property type="protein sequence ID" value="QWT50481.1"/>
    <property type="molecule type" value="Genomic_DNA"/>
</dbReference>
<dbReference type="SFLD" id="SFLDF00281">
    <property type="entry name" value="FeMo_cofactor_biosynthesis_pro"/>
    <property type="match status" value="1"/>
</dbReference>
<dbReference type="SUPFAM" id="SSF102114">
    <property type="entry name" value="Radical SAM enzymes"/>
    <property type="match status" value="1"/>
</dbReference>
<keyword evidence="9" id="KW-0408">Iron</keyword>
<dbReference type="PROSITE" id="PS51918">
    <property type="entry name" value="RADICAL_SAM"/>
    <property type="match status" value="1"/>
</dbReference>
<dbReference type="PROSITE" id="PS01305">
    <property type="entry name" value="MOAA_NIFB_PQQE"/>
    <property type="match status" value="1"/>
</dbReference>
<evidence type="ECO:0000256" key="4">
    <source>
        <dbReference type="ARBA" id="ARBA00006804"/>
    </source>
</evidence>
<evidence type="ECO:0000256" key="7">
    <source>
        <dbReference type="ARBA" id="ARBA00022691"/>
    </source>
</evidence>
<dbReference type="GO" id="GO:0046872">
    <property type="term" value="F:metal ion binding"/>
    <property type="evidence" value="ECO:0007669"/>
    <property type="project" value="UniProtKB-KW"/>
</dbReference>
<evidence type="ECO:0000256" key="9">
    <source>
        <dbReference type="ARBA" id="ARBA00023004"/>
    </source>
</evidence>
<sequence length="501" mass="54928">MEPTMPENRLEAEPGARPMRVIPIAASSPATSGGCSSGSCGSQEGAGTLPEHIWAKIKDHPCYSTEAHHHYARMHVAVAPACNIQCHYCNRKYDCSNESRPGVVSEKLTPDQAAKKVLAVAAEIPQLSVVGIAGPGDALANPAKTFRTFELIQATAPDIKLCLSTNGLALPDYVETIKRFNVDHVTITINMVDPEVGAKIYPWIFYNHKRYHGVEAARILHERQMLGLEMLVKADILVKVNSVLIPGINDEHLKEVNRVVKSKGAFLHNIMPLISDPAHGTYYGLNGQRGPTPQELQALQDSLEGDMRLMRHCRQCRADAVGMLGEDRSQEFTTDKLETRTVQYDPAAREAYRAYVEKERADQQAAEARQQLQAVVGDARALVAVATKGGGRINQHFGHASEFQIYEASAAGVRFIGHRKVDHYCAGGYEEEEAMPSILDSLKDCAAVLVAKIGHCPMKELEEAGIEPVQDFAHEYIEASILAWFQRHLAAKAGDKGRQAA</sequence>
<dbReference type="AlphaFoldDB" id="A0A975SQ36"/>
<comment type="similarity">
    <text evidence="4">Belongs to the radical SAM superfamily. NifB family.</text>
</comment>
<dbReference type="Pfam" id="PF04055">
    <property type="entry name" value="Radical_SAM"/>
    <property type="match status" value="1"/>
</dbReference>
<evidence type="ECO:0000256" key="14">
    <source>
        <dbReference type="ARBA" id="ARBA00032102"/>
    </source>
</evidence>
<dbReference type="KEGG" id="aiq:Azoinq_06110"/>
<dbReference type="Pfam" id="PF02579">
    <property type="entry name" value="Nitro_FeMo-Co"/>
    <property type="match status" value="1"/>
</dbReference>
<dbReference type="PANTHER" id="PTHR43787:SF13">
    <property type="entry name" value="FEMO COFACTOR BIOSYNTHESIS PROTEIN NIFB"/>
    <property type="match status" value="1"/>
</dbReference>
<dbReference type="SFLD" id="SFLDS00029">
    <property type="entry name" value="Radical_SAM"/>
    <property type="match status" value="1"/>
</dbReference>
<evidence type="ECO:0000259" key="15">
    <source>
        <dbReference type="PROSITE" id="PS51918"/>
    </source>
</evidence>
<proteinExistence type="inferred from homology"/>
<dbReference type="InterPro" id="IPR003731">
    <property type="entry name" value="Di-Nase_FeMo-co_biosynth"/>
</dbReference>
<dbReference type="PANTHER" id="PTHR43787">
    <property type="entry name" value="FEMO COFACTOR BIOSYNTHESIS PROTEIN NIFB-RELATED"/>
    <property type="match status" value="1"/>
</dbReference>
<keyword evidence="11" id="KW-0535">Nitrogen fixation</keyword>
<gene>
    <name evidence="16" type="primary">nifB</name>
    <name evidence="16" type="ORF">Azoinq_06110</name>
</gene>
<accession>A0A975SQ36</accession>
<feature type="domain" description="Radical SAM core" evidence="15">
    <location>
        <begin position="68"/>
        <end position="317"/>
    </location>
</feature>
<evidence type="ECO:0000256" key="8">
    <source>
        <dbReference type="ARBA" id="ARBA00022723"/>
    </source>
</evidence>
<evidence type="ECO:0000256" key="10">
    <source>
        <dbReference type="ARBA" id="ARBA00023014"/>
    </source>
</evidence>
<keyword evidence="7" id="KW-0949">S-adenosyl-L-methionine</keyword>
<dbReference type="InterPro" id="IPR000385">
    <property type="entry name" value="MoaA_NifB_PqqE_Fe-S-bd_CS"/>
</dbReference>